<dbReference type="PRINTS" id="PR01727">
    <property type="entry name" value="DNABINDINGHU"/>
</dbReference>
<comment type="subunit">
    <text evidence="3">Heterodimer of an alpha and a beta chain.</text>
</comment>
<sequence length="119" mass="12923">MNKTDLIDKMAEKAVITKIKAKVALDTFLDLITESLKKHESVQLVGFGTFRVKHRDARNARNPQTGETIALPAGYAPSLNFAQSLKDALKGSQSVETKTKLAAPVKAAPVKKNHKIAAK</sequence>
<evidence type="ECO:0000256" key="4">
    <source>
        <dbReference type="ARBA" id="ARBA00023067"/>
    </source>
</evidence>
<gene>
    <name evidence="10" type="ORF">CJJ18_03400</name>
</gene>
<proteinExistence type="inferred from homology"/>
<dbReference type="SUPFAM" id="SSF47729">
    <property type="entry name" value="IHF-like DNA-binding proteins"/>
    <property type="match status" value="1"/>
</dbReference>
<dbReference type="Gene3D" id="4.10.520.10">
    <property type="entry name" value="IHF-like DNA-binding proteins"/>
    <property type="match status" value="1"/>
</dbReference>
<evidence type="ECO:0000313" key="11">
    <source>
        <dbReference type="Proteomes" id="UP000792865"/>
    </source>
</evidence>
<dbReference type="InterPro" id="IPR010992">
    <property type="entry name" value="IHF-like_DNA-bd_dom_sf"/>
</dbReference>
<keyword evidence="4" id="KW-0226">DNA condensation</keyword>
<reference evidence="10" key="1">
    <citation type="submission" date="2017-08" db="EMBL/GenBank/DDBJ databases">
        <title>Genome sequence of Candidatus Hamiltonella defensa from Acyrthosiphon pisum strain MI47.</title>
        <authorList>
            <person name="Patel V.A."/>
            <person name="Chevignon G."/>
            <person name="Russell J.A."/>
            <person name="Oliver K.M."/>
        </authorList>
    </citation>
    <scope>NUCLEOTIDE SEQUENCE</scope>
    <source>
        <strain evidence="10">MI47</strain>
    </source>
</reference>
<evidence type="ECO:0000313" key="10">
    <source>
        <dbReference type="EMBL" id="ASV34340.1"/>
    </source>
</evidence>
<dbReference type="SMART" id="SM00411">
    <property type="entry name" value="BHL"/>
    <property type="match status" value="1"/>
</dbReference>
<dbReference type="GO" id="GO:0030527">
    <property type="term" value="F:structural constituent of chromatin"/>
    <property type="evidence" value="ECO:0007669"/>
    <property type="project" value="InterPro"/>
</dbReference>
<dbReference type="InterPro" id="IPR020816">
    <property type="entry name" value="Histone-like_DNA-bd_CS"/>
</dbReference>
<comment type="similarity">
    <text evidence="2 9">Belongs to the bacterial histone-like protein family.</text>
</comment>
<dbReference type="Pfam" id="PF00216">
    <property type="entry name" value="Bac_DNA_binding"/>
    <property type="match status" value="1"/>
</dbReference>
<dbReference type="Proteomes" id="UP000792865">
    <property type="component" value="Chromosome"/>
</dbReference>
<evidence type="ECO:0000256" key="1">
    <source>
        <dbReference type="ARBA" id="ARBA00003819"/>
    </source>
</evidence>
<evidence type="ECO:0000256" key="6">
    <source>
        <dbReference type="ARBA" id="ARBA00040491"/>
    </source>
</evidence>
<evidence type="ECO:0000256" key="7">
    <source>
        <dbReference type="ARBA" id="ARBA00041399"/>
    </source>
</evidence>
<evidence type="ECO:0000256" key="9">
    <source>
        <dbReference type="RuleBase" id="RU003939"/>
    </source>
</evidence>
<organism evidence="10 11">
    <name type="scientific">Candidatus Williamhamiltonella defendens</name>
    <dbReference type="NCBI Taxonomy" id="138072"/>
    <lineage>
        <taxon>Bacteria</taxon>
        <taxon>Pseudomonadati</taxon>
        <taxon>Pseudomonadota</taxon>
        <taxon>Gammaproteobacteria</taxon>
        <taxon>Enterobacterales</taxon>
        <taxon>Enterobacteriaceae</taxon>
        <taxon>aphid secondary symbionts</taxon>
        <taxon>Candidatus Williamhamiltonella</taxon>
    </lineage>
</organism>
<accession>A0AAC9VHI5</accession>
<dbReference type="PROSITE" id="PS00045">
    <property type="entry name" value="HISTONE_LIKE"/>
    <property type="match status" value="1"/>
</dbReference>
<name>A0AAC9VHI5_9ENTR</name>
<protein>
    <recommendedName>
        <fullName evidence="6">DNA-binding protein HU-beta</fullName>
    </recommendedName>
    <alternativeName>
        <fullName evidence="7">HU-1</fullName>
    </alternativeName>
    <alternativeName>
        <fullName evidence="8">NS1</fullName>
    </alternativeName>
</protein>
<comment type="function">
    <text evidence="1">Histone-like DNA-binding protein which is capable of wrapping DNA to stabilize it, and thus to prevent its denaturation under extreme environmental conditions.</text>
</comment>
<dbReference type="PANTHER" id="PTHR33175:SF3">
    <property type="entry name" value="DNA-BINDING PROTEIN HU-BETA"/>
    <property type="match status" value="1"/>
</dbReference>
<dbReference type="EMBL" id="CP022932">
    <property type="protein sequence ID" value="ASV34340.1"/>
    <property type="molecule type" value="Genomic_DNA"/>
</dbReference>
<dbReference type="AlphaFoldDB" id="A0AAC9VHI5"/>
<keyword evidence="5 10" id="KW-0238">DNA-binding</keyword>
<dbReference type="CDD" id="cd13831">
    <property type="entry name" value="HU"/>
    <property type="match status" value="1"/>
</dbReference>
<evidence type="ECO:0000256" key="2">
    <source>
        <dbReference type="ARBA" id="ARBA00010529"/>
    </source>
</evidence>
<dbReference type="GO" id="GO:0030261">
    <property type="term" value="P:chromosome condensation"/>
    <property type="evidence" value="ECO:0007669"/>
    <property type="project" value="UniProtKB-KW"/>
</dbReference>
<evidence type="ECO:0000256" key="3">
    <source>
        <dbReference type="ARBA" id="ARBA00011870"/>
    </source>
</evidence>
<dbReference type="GO" id="GO:0003677">
    <property type="term" value="F:DNA binding"/>
    <property type="evidence" value="ECO:0007669"/>
    <property type="project" value="UniProtKB-KW"/>
</dbReference>
<dbReference type="InterPro" id="IPR000119">
    <property type="entry name" value="Hist_DNA-bd"/>
</dbReference>
<evidence type="ECO:0000256" key="8">
    <source>
        <dbReference type="ARBA" id="ARBA00041875"/>
    </source>
</evidence>
<dbReference type="GO" id="GO:0005829">
    <property type="term" value="C:cytosol"/>
    <property type="evidence" value="ECO:0007669"/>
    <property type="project" value="TreeGrafter"/>
</dbReference>
<evidence type="ECO:0000256" key="5">
    <source>
        <dbReference type="ARBA" id="ARBA00023125"/>
    </source>
</evidence>
<dbReference type="PANTHER" id="PTHR33175">
    <property type="entry name" value="DNA-BINDING PROTEIN HU"/>
    <property type="match status" value="1"/>
</dbReference>